<dbReference type="VEuPathDB" id="FungiDB:MMYC01_210054"/>
<accession>A0A175VQZ1</accession>
<evidence type="ECO:0000256" key="1">
    <source>
        <dbReference type="SAM" id="SignalP"/>
    </source>
</evidence>
<evidence type="ECO:0000313" key="2">
    <source>
        <dbReference type="EMBL" id="KXX73722.1"/>
    </source>
</evidence>
<dbReference type="AlphaFoldDB" id="A0A175VQZ1"/>
<keyword evidence="1" id="KW-0732">Signal</keyword>
<reference evidence="2 3" key="1">
    <citation type="journal article" date="2016" name="Genome Announc.">
        <title>Genome Sequence of Madurella mycetomatis mm55, Isolated from a Human Mycetoma Case in Sudan.</title>
        <authorList>
            <person name="Smit S."/>
            <person name="Derks M.F."/>
            <person name="Bervoets S."/>
            <person name="Fahal A."/>
            <person name="van Leeuwen W."/>
            <person name="van Belkum A."/>
            <person name="van de Sande W.W."/>
        </authorList>
    </citation>
    <scope>NUCLEOTIDE SEQUENCE [LARGE SCALE GENOMIC DNA]</scope>
    <source>
        <strain evidence="3">mm55</strain>
    </source>
</reference>
<sequence>MHPVWLVSLGILFLLRLTFGNAQADDIWALCPGVEHVNCDAAYEARQDACGPDDTPQEETCNCNQDFINAYVNCQAEFTLCTGDNVITPSEWDDLFAFWERKCEATISAQSITIPTPTRTVAPSEKSKAPLASCDLDGIPASMEFCSQAEFSVSACFSITPDATQSLGAFPCLCDVNILQLMENCAPEENAAKCGYTAIEVPWAEQLNSSCRSLGLNPDVPATLTANTATPQETGTPSITFAALGPTSTGTNGAAGKMFASTWVPLLESLGLLIAYLLIL</sequence>
<name>A0A175VQZ1_9PEZI</name>
<protein>
    <recommendedName>
        <fullName evidence="4">Extracellular membrane protein CFEM domain-containing protein</fullName>
    </recommendedName>
</protein>
<proteinExistence type="predicted"/>
<feature type="signal peptide" evidence="1">
    <location>
        <begin position="1"/>
        <end position="24"/>
    </location>
</feature>
<feature type="chain" id="PRO_5008043204" description="Extracellular membrane protein CFEM domain-containing protein" evidence="1">
    <location>
        <begin position="25"/>
        <end position="280"/>
    </location>
</feature>
<dbReference type="EMBL" id="LCTW02000430">
    <property type="protein sequence ID" value="KXX73722.1"/>
    <property type="molecule type" value="Genomic_DNA"/>
</dbReference>
<evidence type="ECO:0000313" key="3">
    <source>
        <dbReference type="Proteomes" id="UP000078237"/>
    </source>
</evidence>
<gene>
    <name evidence="2" type="ORF">MMYC01_210054</name>
</gene>
<dbReference type="Proteomes" id="UP000078237">
    <property type="component" value="Unassembled WGS sequence"/>
</dbReference>
<evidence type="ECO:0008006" key="4">
    <source>
        <dbReference type="Google" id="ProtNLM"/>
    </source>
</evidence>
<comment type="caution">
    <text evidence="2">The sequence shown here is derived from an EMBL/GenBank/DDBJ whole genome shotgun (WGS) entry which is preliminary data.</text>
</comment>
<organism evidence="2 3">
    <name type="scientific">Madurella mycetomatis</name>
    <dbReference type="NCBI Taxonomy" id="100816"/>
    <lineage>
        <taxon>Eukaryota</taxon>
        <taxon>Fungi</taxon>
        <taxon>Dikarya</taxon>
        <taxon>Ascomycota</taxon>
        <taxon>Pezizomycotina</taxon>
        <taxon>Sordariomycetes</taxon>
        <taxon>Sordariomycetidae</taxon>
        <taxon>Sordariales</taxon>
        <taxon>Sordariales incertae sedis</taxon>
        <taxon>Madurella</taxon>
    </lineage>
</organism>
<dbReference type="OrthoDB" id="4586345at2759"/>
<keyword evidence="3" id="KW-1185">Reference proteome</keyword>